<accession>A0A0A2IJC9</accession>
<dbReference type="AlphaFoldDB" id="A0A0A2IJC9"/>
<organism evidence="1 2">
    <name type="scientific">Penicillium expansum</name>
    <name type="common">Blue mold rot fungus</name>
    <dbReference type="NCBI Taxonomy" id="27334"/>
    <lineage>
        <taxon>Eukaryota</taxon>
        <taxon>Fungi</taxon>
        <taxon>Dikarya</taxon>
        <taxon>Ascomycota</taxon>
        <taxon>Pezizomycotina</taxon>
        <taxon>Eurotiomycetes</taxon>
        <taxon>Eurotiomycetidae</taxon>
        <taxon>Eurotiales</taxon>
        <taxon>Aspergillaceae</taxon>
        <taxon>Penicillium</taxon>
    </lineage>
</organism>
<keyword evidence="2" id="KW-1185">Reference proteome</keyword>
<comment type="caution">
    <text evidence="1">The sequence shown here is derived from an EMBL/GenBank/DDBJ whole genome shotgun (WGS) entry which is preliminary data.</text>
</comment>
<dbReference type="EMBL" id="JQFZ01000121">
    <property type="protein sequence ID" value="KGO58468.1"/>
    <property type="molecule type" value="Genomic_DNA"/>
</dbReference>
<reference evidence="1 2" key="1">
    <citation type="journal article" date="2015" name="Mol. Plant Microbe Interact.">
        <title>Genome, transcriptome, and functional analyses of Penicillium expansum provide new insights into secondary metabolism and pathogenicity.</title>
        <authorList>
            <person name="Ballester A.R."/>
            <person name="Marcet-Houben M."/>
            <person name="Levin E."/>
            <person name="Sela N."/>
            <person name="Selma-Lazaro C."/>
            <person name="Carmona L."/>
            <person name="Wisniewski M."/>
            <person name="Droby S."/>
            <person name="Gonzalez-Candelas L."/>
            <person name="Gabaldon T."/>
        </authorList>
    </citation>
    <scope>NUCLEOTIDE SEQUENCE [LARGE SCALE GENOMIC DNA]</scope>
    <source>
        <strain evidence="1 2">MD-8</strain>
    </source>
</reference>
<dbReference type="OrthoDB" id="8864979at2759"/>
<dbReference type="Proteomes" id="UP000030143">
    <property type="component" value="Unassembled WGS sequence"/>
</dbReference>
<dbReference type="VEuPathDB" id="FungiDB:PEXP_024240"/>
<sequence>MNAMEQADPRQLFNTSWTIHRLSPLHHGKDCETLLDNQIALKTYSTRLRDHLTGDVLAGIHASTGAADDDTLSKTGALKDCLWRSISPQSLRGEAPSRSQKTTFPGILVTLEYENIVYKAILLADTQSSTSQRTGSTSLPLLLTRFPTALRQTFITFLSTNFDTYCSPLRLPSSFLCAGLETYVDTLRTQQPSTSDTVEDVIKELQLTLSFSSSIAPALRSLNISVARASLAGFLRDQPGQSAPKSRSLQHKLRSPFIANLTSYLETHLAMKLDLDGSSSNQAAKQHVRLSKVACAAFVLGGEGRVKLVVAADRDAGDGDEGSRVRAEKDELALEAAESLLRSVIRKAVVEDHMAT</sequence>
<name>A0A0A2IJC9_PENEN</name>
<dbReference type="GeneID" id="27679669"/>
<dbReference type="HOGENOM" id="CLU_034400_1_1_1"/>
<evidence type="ECO:0000313" key="1">
    <source>
        <dbReference type="EMBL" id="KGO58468.1"/>
    </source>
</evidence>
<dbReference type="PhylomeDB" id="A0A0A2IJC9"/>
<gene>
    <name evidence="1" type="ORF">PEX2_069780</name>
</gene>
<dbReference type="RefSeq" id="XP_016599962.1">
    <property type="nucleotide sequence ID" value="XM_016744249.1"/>
</dbReference>
<proteinExistence type="predicted"/>
<dbReference type="Pfam" id="PF13092">
    <property type="entry name" value="CENP-L"/>
    <property type="match status" value="1"/>
</dbReference>
<dbReference type="InterPro" id="IPR025204">
    <property type="entry name" value="CENP-L"/>
</dbReference>
<protein>
    <submittedName>
        <fullName evidence="1">CENP-A-nucleosome distal centromere subunit CENP-L</fullName>
    </submittedName>
</protein>
<dbReference type="STRING" id="27334.A0A0A2IJC9"/>
<evidence type="ECO:0000313" key="2">
    <source>
        <dbReference type="Proteomes" id="UP000030143"/>
    </source>
</evidence>